<keyword evidence="3 7" id="KW-0812">Transmembrane</keyword>
<protein>
    <recommendedName>
        <fullName evidence="8">Amino acid permease/ SLC12A domain-containing protein</fullName>
    </recommendedName>
</protein>
<evidence type="ECO:0000256" key="1">
    <source>
        <dbReference type="ARBA" id="ARBA00004141"/>
    </source>
</evidence>
<feature type="transmembrane region" description="Helical" evidence="7">
    <location>
        <begin position="420"/>
        <end position="441"/>
    </location>
</feature>
<feature type="domain" description="Amino acid permease/ SLC12A" evidence="8">
    <location>
        <begin position="58"/>
        <end position="520"/>
    </location>
</feature>
<organism evidence="9 10">
    <name type="scientific">Sphaerulina musiva (strain SO2202)</name>
    <name type="common">Poplar stem canker fungus</name>
    <name type="synonym">Septoria musiva</name>
    <dbReference type="NCBI Taxonomy" id="692275"/>
    <lineage>
        <taxon>Eukaryota</taxon>
        <taxon>Fungi</taxon>
        <taxon>Dikarya</taxon>
        <taxon>Ascomycota</taxon>
        <taxon>Pezizomycotina</taxon>
        <taxon>Dothideomycetes</taxon>
        <taxon>Dothideomycetidae</taxon>
        <taxon>Mycosphaerellales</taxon>
        <taxon>Mycosphaerellaceae</taxon>
        <taxon>Sphaerulina</taxon>
    </lineage>
</organism>
<dbReference type="GO" id="GO:0015171">
    <property type="term" value="F:amino acid transmembrane transporter activity"/>
    <property type="evidence" value="ECO:0007669"/>
    <property type="project" value="TreeGrafter"/>
</dbReference>
<feature type="transmembrane region" description="Helical" evidence="7">
    <location>
        <begin position="289"/>
        <end position="310"/>
    </location>
</feature>
<dbReference type="Gene3D" id="1.20.1740.10">
    <property type="entry name" value="Amino acid/polyamine transporter I"/>
    <property type="match status" value="1"/>
</dbReference>
<dbReference type="RefSeq" id="XP_016761342.1">
    <property type="nucleotide sequence ID" value="XM_016902942.1"/>
</dbReference>
<feature type="transmembrane region" description="Helical" evidence="7">
    <location>
        <begin position="337"/>
        <end position="358"/>
    </location>
</feature>
<feature type="transmembrane region" description="Helical" evidence="7">
    <location>
        <begin position="201"/>
        <end position="218"/>
    </location>
</feature>
<evidence type="ECO:0000313" key="10">
    <source>
        <dbReference type="Proteomes" id="UP000016931"/>
    </source>
</evidence>
<evidence type="ECO:0000256" key="6">
    <source>
        <dbReference type="ARBA" id="ARBA00023136"/>
    </source>
</evidence>
<feature type="transmembrane region" description="Helical" evidence="7">
    <location>
        <begin position="158"/>
        <end position="181"/>
    </location>
</feature>
<dbReference type="OMA" id="WIVNLCT"/>
<proteinExistence type="predicted"/>
<reference evidence="9 10" key="1">
    <citation type="journal article" date="2012" name="PLoS Pathog.">
        <title>Diverse lifestyles and strategies of plant pathogenesis encoded in the genomes of eighteen Dothideomycetes fungi.</title>
        <authorList>
            <person name="Ohm R.A."/>
            <person name="Feau N."/>
            <person name="Henrissat B."/>
            <person name="Schoch C.L."/>
            <person name="Horwitz B.A."/>
            <person name="Barry K.W."/>
            <person name="Condon B.J."/>
            <person name="Copeland A.C."/>
            <person name="Dhillon B."/>
            <person name="Glaser F."/>
            <person name="Hesse C.N."/>
            <person name="Kosti I."/>
            <person name="LaButti K."/>
            <person name="Lindquist E.A."/>
            <person name="Lucas S."/>
            <person name="Salamov A.A."/>
            <person name="Bradshaw R.E."/>
            <person name="Ciuffetti L."/>
            <person name="Hamelin R.C."/>
            <person name="Kema G.H.J."/>
            <person name="Lawrence C."/>
            <person name="Scott J.A."/>
            <person name="Spatafora J.W."/>
            <person name="Turgeon B.G."/>
            <person name="de Wit P.J.G.M."/>
            <person name="Zhong S."/>
            <person name="Goodwin S.B."/>
            <person name="Grigoriev I.V."/>
        </authorList>
    </citation>
    <scope>NUCLEOTIDE SEQUENCE [LARGE SCALE GENOMIC DNA]</scope>
    <source>
        <strain evidence="9 10">SO2202</strain>
    </source>
</reference>
<keyword evidence="6 7" id="KW-0472">Membrane</keyword>
<dbReference type="FunFam" id="1.20.1740.10:FF:000006">
    <property type="entry name" value="General amino acid permease"/>
    <property type="match status" value="1"/>
</dbReference>
<dbReference type="OrthoDB" id="3637027at2759"/>
<evidence type="ECO:0000256" key="2">
    <source>
        <dbReference type="ARBA" id="ARBA00022448"/>
    </source>
</evidence>
<evidence type="ECO:0000256" key="4">
    <source>
        <dbReference type="ARBA" id="ARBA00022970"/>
    </source>
</evidence>
<dbReference type="STRING" id="692275.M3BYS2"/>
<dbReference type="EMBL" id="KB456263">
    <property type="protein sequence ID" value="EMF13221.1"/>
    <property type="molecule type" value="Genomic_DNA"/>
</dbReference>
<dbReference type="PANTHER" id="PTHR43341">
    <property type="entry name" value="AMINO ACID PERMEASE"/>
    <property type="match status" value="1"/>
</dbReference>
<name>M3BYS2_SPHMS</name>
<dbReference type="GO" id="GO:0016020">
    <property type="term" value="C:membrane"/>
    <property type="evidence" value="ECO:0007669"/>
    <property type="project" value="UniProtKB-SubCell"/>
</dbReference>
<keyword evidence="2" id="KW-0813">Transport</keyword>
<dbReference type="Proteomes" id="UP000016931">
    <property type="component" value="Unassembled WGS sequence"/>
</dbReference>
<keyword evidence="5 7" id="KW-1133">Transmembrane helix</keyword>
<evidence type="ECO:0000259" key="8">
    <source>
        <dbReference type="Pfam" id="PF00324"/>
    </source>
</evidence>
<sequence length="562" mass="61815">MAKNQNGATDNKTFPRVSFKDEGATVIEPVEVLPANGSSIEILHEDQDQTKRKLKPRHIQLIGIAGTIGTALFVNIGKGLISGGPASLFIAYTLWCPVVYTIALCMSEMATFLPISSPFVRFAGRFVDPAFGVAAGYNFFLFQASLLPFEITVCNLVIRYWTTAIPTWAVCLIFLALYAALNYIRVSGYGEAEFWMSIGKVILIVGLILYTFIVMVGGNPKHDAFGFRYWKNPGAFTTKYREGDMGRFLGFLYCLFQAAFVVAGPEYVSMTAGEAENPRAVLPKAYRSIFWRLTIFFVLGSLSVGINVPYNDPKLIEAYSNGKAGAAASPFVRSMEILNIPILPHIVNALILTSAFSAGNSTTYCATRSLYGLALEGKAPSLLKRCSRSGVPYVCVTIVLCFGGLAFLQVSHSAAVVLTWFTNLVTASQLINFAVIAFTYIKFKKACEAQGLLRDSLPHKAPFQPFAAWIGLIACSVVTLAAGYSIFIDDNFNVPDFLFQYMMVGVFPLIFGCWKVWKGTKWLAPHEVDLTSGVWEIEEYTAHFRPDLTGSRAGRLLDKIFS</sequence>
<dbReference type="InterPro" id="IPR004841">
    <property type="entry name" value="AA-permease/SLC12A_dom"/>
</dbReference>
<dbReference type="PIRSF" id="PIRSF006060">
    <property type="entry name" value="AA_transporter"/>
    <property type="match status" value="1"/>
</dbReference>
<feature type="transmembrane region" description="Helical" evidence="7">
    <location>
        <begin position="59"/>
        <end position="77"/>
    </location>
</feature>
<keyword evidence="4" id="KW-0029">Amino-acid transport</keyword>
<feature type="transmembrane region" description="Helical" evidence="7">
    <location>
        <begin position="462"/>
        <end position="486"/>
    </location>
</feature>
<evidence type="ECO:0000313" key="9">
    <source>
        <dbReference type="EMBL" id="EMF13221.1"/>
    </source>
</evidence>
<gene>
    <name evidence="9" type="ORF">SEPMUDRAFT_140686</name>
</gene>
<dbReference type="InterPro" id="IPR050524">
    <property type="entry name" value="APC_YAT"/>
</dbReference>
<dbReference type="AlphaFoldDB" id="M3BYS2"/>
<comment type="subcellular location">
    <subcellularLocation>
        <location evidence="1">Membrane</location>
        <topology evidence="1">Multi-pass membrane protein</topology>
    </subcellularLocation>
</comment>
<dbReference type="HOGENOM" id="CLU_007946_12_1_1"/>
<feature type="transmembrane region" description="Helical" evidence="7">
    <location>
        <begin position="390"/>
        <end position="408"/>
    </location>
</feature>
<feature type="transmembrane region" description="Helical" evidence="7">
    <location>
        <begin position="89"/>
        <end position="114"/>
    </location>
</feature>
<dbReference type="Pfam" id="PF00324">
    <property type="entry name" value="AA_permease"/>
    <property type="match status" value="1"/>
</dbReference>
<keyword evidence="10" id="KW-1185">Reference proteome</keyword>
<dbReference type="eggNOG" id="KOG1286">
    <property type="taxonomic scope" value="Eukaryota"/>
</dbReference>
<feature type="transmembrane region" description="Helical" evidence="7">
    <location>
        <begin position="248"/>
        <end position="268"/>
    </location>
</feature>
<dbReference type="PANTHER" id="PTHR43341:SF15">
    <property type="entry name" value="GENERAL AMINO ACID PERMEASE AGP2"/>
    <property type="match status" value="1"/>
</dbReference>
<evidence type="ECO:0000256" key="7">
    <source>
        <dbReference type="SAM" id="Phobius"/>
    </source>
</evidence>
<accession>M3BYS2</accession>
<feature type="transmembrane region" description="Helical" evidence="7">
    <location>
        <begin position="126"/>
        <end position="146"/>
    </location>
</feature>
<feature type="transmembrane region" description="Helical" evidence="7">
    <location>
        <begin position="498"/>
        <end position="517"/>
    </location>
</feature>
<evidence type="ECO:0000256" key="5">
    <source>
        <dbReference type="ARBA" id="ARBA00022989"/>
    </source>
</evidence>
<dbReference type="GeneID" id="27900079"/>
<evidence type="ECO:0000256" key="3">
    <source>
        <dbReference type="ARBA" id="ARBA00022692"/>
    </source>
</evidence>